<reference evidence="2 3" key="1">
    <citation type="submission" date="2016-10" db="EMBL/GenBank/DDBJ databases">
        <authorList>
            <person name="Cai Z."/>
        </authorList>
    </citation>
    <scope>NUCLEOTIDE SEQUENCE [LARGE SCALE GENOMIC DNA]</scope>
</reference>
<dbReference type="Proteomes" id="UP000256970">
    <property type="component" value="Unassembled WGS sequence"/>
</dbReference>
<gene>
    <name evidence="2" type="ORF">BQ4739_LOCUS14029</name>
</gene>
<dbReference type="AlphaFoldDB" id="A0A383WAR5"/>
<evidence type="ECO:0000313" key="3">
    <source>
        <dbReference type="Proteomes" id="UP000256970"/>
    </source>
</evidence>
<proteinExistence type="predicted"/>
<evidence type="ECO:0008006" key="4">
    <source>
        <dbReference type="Google" id="ProtNLM"/>
    </source>
</evidence>
<sequence length="435" mass="47446">MARQSAVASIDSAVQASKQPEAQKGAEPANNTGSVQFSSSVILFDVGDVTATVRQNGRVANWCALIANNIKQFGSDKINFVLTQYWMPTSNSTPFDIDYFCYKERGGGPCRKFTKEAIKRFEERMTECFAIAISQGFKTIMVTPHIDNAVDAYQWRNYAKLHPGLAQGGFSYWDIQLAPLAAAIHANLGKGAQRFLFNLGGELGTSFFGWSGKWLQCVGDARQAALGKDKAKHAAELQVGLKINFERVPGYASQLPGGVKLELAQQLFGALDYVAISAYAPVPAKPDPSHFQDSVTIADGELQQLGISLAGRDIWYGEFGIGGGTSQYCDRLAKTPAEAGFTPMYGTCWQYNPAMNPWKSPAIRSYMQAYYAAALQWLQQGAPGGKWRVNGVFAWNLVSWDVQGVHPLSYAGDGASFKDEKVSVMIAQHNKAASR</sequence>
<evidence type="ECO:0000313" key="2">
    <source>
        <dbReference type="EMBL" id="SZX73776.1"/>
    </source>
</evidence>
<evidence type="ECO:0000256" key="1">
    <source>
        <dbReference type="SAM" id="MobiDB-lite"/>
    </source>
</evidence>
<dbReference type="EMBL" id="FNXT01001197">
    <property type="protein sequence ID" value="SZX73776.1"/>
    <property type="molecule type" value="Genomic_DNA"/>
</dbReference>
<dbReference type="STRING" id="3088.A0A383WAR5"/>
<keyword evidence="3" id="KW-1185">Reference proteome</keyword>
<feature type="region of interest" description="Disordered" evidence="1">
    <location>
        <begin position="1"/>
        <end position="31"/>
    </location>
</feature>
<organism evidence="2 3">
    <name type="scientific">Tetradesmus obliquus</name>
    <name type="common">Green alga</name>
    <name type="synonym">Acutodesmus obliquus</name>
    <dbReference type="NCBI Taxonomy" id="3088"/>
    <lineage>
        <taxon>Eukaryota</taxon>
        <taxon>Viridiplantae</taxon>
        <taxon>Chlorophyta</taxon>
        <taxon>core chlorophytes</taxon>
        <taxon>Chlorophyceae</taxon>
        <taxon>CS clade</taxon>
        <taxon>Sphaeropleales</taxon>
        <taxon>Scenedesmaceae</taxon>
        <taxon>Tetradesmus</taxon>
    </lineage>
</organism>
<name>A0A383WAR5_TETOB</name>
<accession>A0A383WAR5</accession>
<protein>
    <recommendedName>
        <fullName evidence="4">Glycoside hydrolase family 5 domain-containing protein</fullName>
    </recommendedName>
</protein>